<dbReference type="Gene3D" id="3.40.190.290">
    <property type="match status" value="1"/>
</dbReference>
<accession>A0A6S6NZ95</accession>
<dbReference type="GO" id="GO:0003677">
    <property type="term" value="F:DNA binding"/>
    <property type="evidence" value="ECO:0007669"/>
    <property type="project" value="UniProtKB-KW"/>
</dbReference>
<organism evidence="9 10">
    <name type="scientific">Mycolicibacterium litorale</name>
    <dbReference type="NCBI Taxonomy" id="758802"/>
    <lineage>
        <taxon>Bacteria</taxon>
        <taxon>Bacillati</taxon>
        <taxon>Actinomycetota</taxon>
        <taxon>Actinomycetes</taxon>
        <taxon>Mycobacteriales</taxon>
        <taxon>Mycobacteriaceae</taxon>
        <taxon>Mycolicibacterium</taxon>
    </lineage>
</organism>
<dbReference type="GO" id="GO:0003700">
    <property type="term" value="F:DNA-binding transcription factor activity"/>
    <property type="evidence" value="ECO:0007669"/>
    <property type="project" value="InterPro"/>
</dbReference>
<dbReference type="Pfam" id="PF03466">
    <property type="entry name" value="LysR_substrate"/>
    <property type="match status" value="1"/>
</dbReference>
<dbReference type="CDD" id="cd08436">
    <property type="entry name" value="PBP2_LTTR_like_3"/>
    <property type="match status" value="1"/>
</dbReference>
<evidence type="ECO:0000256" key="2">
    <source>
        <dbReference type="ARBA" id="ARBA00023015"/>
    </source>
</evidence>
<dbReference type="InterPro" id="IPR000847">
    <property type="entry name" value="LysR_HTH_N"/>
</dbReference>
<evidence type="ECO:0000313" key="9">
    <source>
        <dbReference type="EMBL" id="BCI51395.1"/>
    </source>
</evidence>
<dbReference type="Gene3D" id="1.10.10.10">
    <property type="entry name" value="Winged helix-like DNA-binding domain superfamily/Winged helix DNA-binding domain"/>
    <property type="match status" value="1"/>
</dbReference>
<dbReference type="InterPro" id="IPR036390">
    <property type="entry name" value="WH_DNA-bd_sf"/>
</dbReference>
<dbReference type="FunFam" id="1.10.10.10:FF:000001">
    <property type="entry name" value="LysR family transcriptional regulator"/>
    <property type="match status" value="1"/>
</dbReference>
<evidence type="ECO:0000256" key="3">
    <source>
        <dbReference type="ARBA" id="ARBA00023125"/>
    </source>
</evidence>
<dbReference type="SUPFAM" id="SSF46785">
    <property type="entry name" value="Winged helix' DNA-binding domain"/>
    <property type="match status" value="1"/>
</dbReference>
<evidence type="ECO:0000256" key="7">
    <source>
        <dbReference type="ARBA" id="ARBA00056658"/>
    </source>
</evidence>
<evidence type="ECO:0000256" key="4">
    <source>
        <dbReference type="ARBA" id="ARBA00023159"/>
    </source>
</evidence>
<keyword evidence="5" id="KW-0804">Transcription</keyword>
<dbReference type="SUPFAM" id="SSF53850">
    <property type="entry name" value="Periplasmic binding protein-like II"/>
    <property type="match status" value="1"/>
</dbReference>
<evidence type="ECO:0000256" key="1">
    <source>
        <dbReference type="ARBA" id="ARBA00009437"/>
    </source>
</evidence>
<comment type="function">
    <text evidence="7">Required for the induction the katG gene for catalase. Involved in the response to hydrogen peroxide.</text>
</comment>
<dbReference type="PANTHER" id="PTHR30346">
    <property type="entry name" value="TRANSCRIPTIONAL DUAL REGULATOR HCAR-RELATED"/>
    <property type="match status" value="1"/>
</dbReference>
<name>A0A6S6NZ95_9MYCO</name>
<dbReference type="GO" id="GO:0032993">
    <property type="term" value="C:protein-DNA complex"/>
    <property type="evidence" value="ECO:0007669"/>
    <property type="project" value="TreeGrafter"/>
</dbReference>
<reference evidence="9 10" key="1">
    <citation type="submission" date="2020-07" db="EMBL/GenBank/DDBJ databases">
        <title>Complete genome sequence of Mycolicibacterium litorale like strain isolated from cardiac implantable electronic device infection.</title>
        <authorList>
            <person name="Fukano H."/>
            <person name="Miyama H."/>
            <person name="Hoshino Y."/>
        </authorList>
    </citation>
    <scope>NUCLEOTIDE SEQUENCE [LARGE SCALE GENOMIC DNA]</scope>
    <source>
        <strain evidence="9 10">NIIDNTM18</strain>
    </source>
</reference>
<keyword evidence="4" id="KW-0010">Activator</keyword>
<dbReference type="EMBL" id="AP023287">
    <property type="protein sequence ID" value="BCI51395.1"/>
    <property type="molecule type" value="Genomic_DNA"/>
</dbReference>
<protein>
    <recommendedName>
        <fullName evidence="6">Probable hydrogen peroxide-inducible genes activator</fullName>
    </recommendedName>
</protein>
<evidence type="ECO:0000256" key="5">
    <source>
        <dbReference type="ARBA" id="ARBA00023163"/>
    </source>
</evidence>
<gene>
    <name evidence="9" type="ORF">NIIDNTM18_06730</name>
</gene>
<keyword evidence="2" id="KW-0805">Transcription regulation</keyword>
<feature type="domain" description="HTH lysR-type" evidence="8">
    <location>
        <begin position="4"/>
        <end position="61"/>
    </location>
</feature>
<dbReference type="InterPro" id="IPR036388">
    <property type="entry name" value="WH-like_DNA-bd_sf"/>
</dbReference>
<evidence type="ECO:0000259" key="8">
    <source>
        <dbReference type="PROSITE" id="PS50931"/>
    </source>
</evidence>
<dbReference type="PANTHER" id="PTHR30346:SF28">
    <property type="entry name" value="HTH-TYPE TRANSCRIPTIONAL REGULATOR CYNR"/>
    <property type="match status" value="1"/>
</dbReference>
<sequence length="302" mass="32903">MTSMELRQLEHFVALAEELHFTRAAGRVHIVQSALSTSIRTLERELGATLVTRSAKQVRLTDAGQAFLTEARRTLAAADAARNAVALVGGVLTGTLSVGYMPAPNSFDLPGLLNRFHRAHPGVNLRLRNVPSTELIEQVRRHALDLAFVSSPVPPPRAVQIDTLIRSPMPLACPVGHRLAAKTRIELGDLTPEIFIDFVSGWGTRVATDQLFSQAGLHRSIAFEVNDIPLCIKLVEQGLGIAFVPPEVAEANPQLHYLTVDPAPVWHIGVAHQQRQQMSAAGRTMLDLIETSLSPDLRSRNG</sequence>
<comment type="similarity">
    <text evidence="1">Belongs to the LysR transcriptional regulatory family.</text>
</comment>
<proteinExistence type="inferred from homology"/>
<dbReference type="PROSITE" id="PS50931">
    <property type="entry name" value="HTH_LYSR"/>
    <property type="match status" value="1"/>
</dbReference>
<dbReference type="AlphaFoldDB" id="A0A6S6NZ95"/>
<keyword evidence="3" id="KW-0238">DNA-binding</keyword>
<dbReference type="Pfam" id="PF00126">
    <property type="entry name" value="HTH_1"/>
    <property type="match status" value="1"/>
</dbReference>
<dbReference type="RefSeq" id="WP_185294363.1">
    <property type="nucleotide sequence ID" value="NZ_AP023287.1"/>
</dbReference>
<evidence type="ECO:0000256" key="6">
    <source>
        <dbReference type="ARBA" id="ARBA00040885"/>
    </source>
</evidence>
<evidence type="ECO:0000313" key="10">
    <source>
        <dbReference type="Proteomes" id="UP000515734"/>
    </source>
</evidence>
<dbReference type="Proteomes" id="UP000515734">
    <property type="component" value="Chromosome"/>
</dbReference>
<dbReference type="InterPro" id="IPR005119">
    <property type="entry name" value="LysR_subst-bd"/>
</dbReference>
<dbReference type="PRINTS" id="PR00039">
    <property type="entry name" value="HTHLYSR"/>
</dbReference>